<dbReference type="GO" id="GO:0004674">
    <property type="term" value="F:protein serine/threonine kinase activity"/>
    <property type="evidence" value="ECO:0007669"/>
    <property type="project" value="UniProtKB-KW"/>
</dbReference>
<evidence type="ECO:0000313" key="3">
    <source>
        <dbReference type="EMBL" id="RAI03892.1"/>
    </source>
</evidence>
<dbReference type="SUPFAM" id="SSF55874">
    <property type="entry name" value="ATPase domain of HSP90 chaperone/DNA topoisomerase II/histidine kinase"/>
    <property type="match status" value="1"/>
</dbReference>
<organism evidence="3 4">
    <name type="scientific">Acuticoccus sediminis</name>
    <dbReference type="NCBI Taxonomy" id="2184697"/>
    <lineage>
        <taxon>Bacteria</taxon>
        <taxon>Pseudomonadati</taxon>
        <taxon>Pseudomonadota</taxon>
        <taxon>Alphaproteobacteria</taxon>
        <taxon>Hyphomicrobiales</taxon>
        <taxon>Amorphaceae</taxon>
        <taxon>Acuticoccus</taxon>
    </lineage>
</organism>
<dbReference type="CDD" id="cd16936">
    <property type="entry name" value="HATPase_RsbW-like"/>
    <property type="match status" value="1"/>
</dbReference>
<dbReference type="PANTHER" id="PTHR35526">
    <property type="entry name" value="ANTI-SIGMA-F FACTOR RSBW-RELATED"/>
    <property type="match status" value="1"/>
</dbReference>
<protein>
    <submittedName>
        <fullName evidence="3">ATP-binding protein</fullName>
    </submittedName>
</protein>
<sequence length="138" mass="15034">MSAAIEFKLTTPDELTDLLDAIEAFGEAQDLPVRTVMTLNLVLEELVTNAINYGSGPGGAVVNVWAELRDARVYGCVRDNGVAFNPLEHRAPNIEASIEDRPIGGLGLHIVREMAQNLDYQRVGAENVLKFQLSVQEG</sequence>
<dbReference type="AlphaFoldDB" id="A0A8B2P441"/>
<dbReference type="GO" id="GO:0005524">
    <property type="term" value="F:ATP binding"/>
    <property type="evidence" value="ECO:0007669"/>
    <property type="project" value="UniProtKB-KW"/>
</dbReference>
<dbReference type="Gene3D" id="3.30.565.10">
    <property type="entry name" value="Histidine kinase-like ATPase, C-terminal domain"/>
    <property type="match status" value="1"/>
</dbReference>
<evidence type="ECO:0000256" key="1">
    <source>
        <dbReference type="ARBA" id="ARBA00022527"/>
    </source>
</evidence>
<keyword evidence="3" id="KW-0547">Nucleotide-binding</keyword>
<dbReference type="InterPro" id="IPR050267">
    <property type="entry name" value="Anti-sigma-factor_SerPK"/>
</dbReference>
<evidence type="ECO:0000259" key="2">
    <source>
        <dbReference type="Pfam" id="PF13581"/>
    </source>
</evidence>
<dbReference type="InterPro" id="IPR003594">
    <property type="entry name" value="HATPase_dom"/>
</dbReference>
<dbReference type="PANTHER" id="PTHR35526:SF6">
    <property type="entry name" value="SLR1861 PROTEIN"/>
    <property type="match status" value="1"/>
</dbReference>
<name>A0A8B2P441_9HYPH</name>
<dbReference type="Proteomes" id="UP000249590">
    <property type="component" value="Unassembled WGS sequence"/>
</dbReference>
<proteinExistence type="predicted"/>
<dbReference type="InterPro" id="IPR036890">
    <property type="entry name" value="HATPase_C_sf"/>
</dbReference>
<reference evidence="3 4" key="1">
    <citation type="submission" date="2018-05" db="EMBL/GenBank/DDBJ databases">
        <title>Acuticoccus sediminis sp. nov., isolated from deep-sea sediment of Indian Ocean.</title>
        <authorList>
            <person name="Liu X."/>
            <person name="Lai Q."/>
            <person name="Du Y."/>
            <person name="Sun F."/>
            <person name="Zhang X."/>
            <person name="Wang S."/>
            <person name="Shao Z."/>
        </authorList>
    </citation>
    <scope>NUCLEOTIDE SEQUENCE [LARGE SCALE GENOMIC DNA]</scope>
    <source>
        <strain evidence="3 4">PTG4-2</strain>
    </source>
</reference>
<gene>
    <name evidence="3" type="ORF">DLJ53_05325</name>
</gene>
<feature type="domain" description="Histidine kinase/HSP90-like ATPase" evidence="2">
    <location>
        <begin position="11"/>
        <end position="132"/>
    </location>
</feature>
<evidence type="ECO:0000313" key="4">
    <source>
        <dbReference type="Proteomes" id="UP000249590"/>
    </source>
</evidence>
<dbReference type="RefSeq" id="WP_111342946.1">
    <property type="nucleotide sequence ID" value="NZ_JAIWKD010000001.1"/>
</dbReference>
<dbReference type="Pfam" id="PF13581">
    <property type="entry name" value="HATPase_c_2"/>
    <property type="match status" value="1"/>
</dbReference>
<keyword evidence="1" id="KW-0723">Serine/threonine-protein kinase</keyword>
<dbReference type="OrthoDB" id="9792240at2"/>
<keyword evidence="1" id="KW-0808">Transferase</keyword>
<comment type="caution">
    <text evidence="3">The sequence shown here is derived from an EMBL/GenBank/DDBJ whole genome shotgun (WGS) entry which is preliminary data.</text>
</comment>
<dbReference type="EMBL" id="QHHQ01000001">
    <property type="protein sequence ID" value="RAI03892.1"/>
    <property type="molecule type" value="Genomic_DNA"/>
</dbReference>
<keyword evidence="3" id="KW-0067">ATP-binding</keyword>
<accession>A0A8B2P441</accession>
<keyword evidence="4" id="KW-1185">Reference proteome</keyword>
<keyword evidence="1" id="KW-0418">Kinase</keyword>